<sequence>MDMPSPVLICDRLGGSPNFPGAHVYVSWHSIIQNYYPPHLEHRIHRQIERSLLCALPSYSSTPRYATISRPIRSPKAVGIPEARLHRLCHDAVCAIFHQPQGQQCPITGRWLPIPRCSPRCRAYQVPATTTRVPNKDRYCHTITLRVFMPCNL</sequence>
<keyword evidence="2" id="KW-1185">Reference proteome</keyword>
<evidence type="ECO:0000313" key="1">
    <source>
        <dbReference type="EMBL" id="KAK2030799.1"/>
    </source>
</evidence>
<dbReference type="Proteomes" id="UP001232148">
    <property type="component" value="Unassembled WGS sequence"/>
</dbReference>
<gene>
    <name evidence="1" type="ORF">LX32DRAFT_310890</name>
</gene>
<accession>A0AAD9HN44</accession>
<name>A0AAD9HN44_9PEZI</name>
<comment type="caution">
    <text evidence="1">The sequence shown here is derived from an EMBL/GenBank/DDBJ whole genome shotgun (WGS) entry which is preliminary data.</text>
</comment>
<organism evidence="1 2">
    <name type="scientific">Colletotrichum zoysiae</name>
    <dbReference type="NCBI Taxonomy" id="1216348"/>
    <lineage>
        <taxon>Eukaryota</taxon>
        <taxon>Fungi</taxon>
        <taxon>Dikarya</taxon>
        <taxon>Ascomycota</taxon>
        <taxon>Pezizomycotina</taxon>
        <taxon>Sordariomycetes</taxon>
        <taxon>Hypocreomycetidae</taxon>
        <taxon>Glomerellales</taxon>
        <taxon>Glomerellaceae</taxon>
        <taxon>Colletotrichum</taxon>
        <taxon>Colletotrichum graminicola species complex</taxon>
    </lineage>
</organism>
<reference evidence="1" key="1">
    <citation type="submission" date="2021-06" db="EMBL/GenBank/DDBJ databases">
        <title>Comparative genomics, transcriptomics and evolutionary studies reveal genomic signatures of adaptation to plant cell wall in hemibiotrophic fungi.</title>
        <authorList>
            <consortium name="DOE Joint Genome Institute"/>
            <person name="Baroncelli R."/>
            <person name="Diaz J.F."/>
            <person name="Benocci T."/>
            <person name="Peng M."/>
            <person name="Battaglia E."/>
            <person name="Haridas S."/>
            <person name="Andreopoulos W."/>
            <person name="Labutti K."/>
            <person name="Pangilinan J."/>
            <person name="Floch G.L."/>
            <person name="Makela M.R."/>
            <person name="Henrissat B."/>
            <person name="Grigoriev I.V."/>
            <person name="Crouch J.A."/>
            <person name="De Vries R.P."/>
            <person name="Sukno S.A."/>
            <person name="Thon M.R."/>
        </authorList>
    </citation>
    <scope>NUCLEOTIDE SEQUENCE</scope>
    <source>
        <strain evidence="1">MAFF235873</strain>
    </source>
</reference>
<evidence type="ECO:0000313" key="2">
    <source>
        <dbReference type="Proteomes" id="UP001232148"/>
    </source>
</evidence>
<protein>
    <submittedName>
        <fullName evidence="1">Uncharacterized protein</fullName>
    </submittedName>
</protein>
<dbReference type="AlphaFoldDB" id="A0AAD9HN44"/>
<proteinExistence type="predicted"/>
<dbReference type="EMBL" id="MU842847">
    <property type="protein sequence ID" value="KAK2030799.1"/>
    <property type="molecule type" value="Genomic_DNA"/>
</dbReference>